<dbReference type="InterPro" id="IPR032026">
    <property type="entry name" value="Ad_Cy_reg"/>
</dbReference>
<protein>
    <submittedName>
        <fullName evidence="4">Adenylate/guanylate cyclase</fullName>
        <ecNumber evidence="4">4.6.1.1</ecNumber>
    </submittedName>
</protein>
<dbReference type="EC" id="4.6.1.1" evidence="4"/>
<reference evidence="4 5" key="1">
    <citation type="journal article" date="2010" name="Stand. Genomic Sci.">
        <title>Complete genome sequence of Segniliparus rotundus type strain (CDC 1076).</title>
        <authorList>
            <person name="Sikorski J."/>
            <person name="Lapidus A."/>
            <person name="Copeland A."/>
            <person name="Misra M."/>
            <person name="Glavina Del Rio T."/>
            <person name="Nolan M."/>
            <person name="Lucas S."/>
            <person name="Chen F."/>
            <person name="Tice H."/>
            <person name="Cheng J.F."/>
            <person name="Jando M."/>
            <person name="Schneider S."/>
            <person name="Bruce D."/>
            <person name="Goodwin L."/>
            <person name="Pitluck S."/>
            <person name="Liolios K."/>
            <person name="Mikhailova N."/>
            <person name="Pati A."/>
            <person name="Ivanova N."/>
            <person name="Mavromatis K."/>
            <person name="Chen A."/>
            <person name="Palaniappan K."/>
            <person name="Chertkov O."/>
            <person name="Land M."/>
            <person name="Hauser L."/>
            <person name="Chang Y.J."/>
            <person name="Jeffries C.D."/>
            <person name="Brettin T."/>
            <person name="Detter J.C."/>
            <person name="Han C."/>
            <person name="Rohde M."/>
            <person name="Goker M."/>
            <person name="Bristow J."/>
            <person name="Eisen J.A."/>
            <person name="Markowitz V."/>
            <person name="Hugenholtz P."/>
            <person name="Kyrpides N.C."/>
            <person name="Klenk H.P."/>
        </authorList>
    </citation>
    <scope>NUCLEOTIDE SEQUENCE [LARGE SCALE GENOMIC DNA]</scope>
    <source>
        <strain evidence="5">ATCC BAA-972 / CDC 1076 / CIP 108378 / DSM 44985 / JCM 13578</strain>
    </source>
</reference>
<evidence type="ECO:0000313" key="5">
    <source>
        <dbReference type="Proteomes" id="UP000002247"/>
    </source>
</evidence>
<dbReference type="KEGG" id="srt:Srot_2919"/>
<sequence length="371" mass="41448">MEELGEDPARVGEERGEGWSETGEDETANEDETGARPERARLRERVRDRLLGGEHKYNRREIAELIGVEPYRIARLWVAFGFATDPDPEMKMFTDGDLQALRLFTTLVDRGLLDPDMEYTVARNLGQSFARIAEWQAETAYERIRAEAVKRMPEGAEADVVALSGTLAGALLDEVLPAFDFVQSYLWRRHLAANAQRVGGQGEHKFAVGFADMVGYTRLTRSLDEPELDRLLESFESTATTVITQEGGWLVKTLGDEVMFASASPQAAARIALTLLDFVPDGEEVPELRVGVAYGRVLTRFGDLYGPTVNIASRLTTSAKPGSVLIDAGLAEEVVEEGDLQIKPLRRPLQVRGYRKLDAFTLRWRQRKGFR</sequence>
<evidence type="ECO:0000256" key="1">
    <source>
        <dbReference type="ARBA" id="ARBA00005381"/>
    </source>
</evidence>
<feature type="compositionally biased region" description="Basic and acidic residues" evidence="2">
    <location>
        <begin position="7"/>
        <end position="18"/>
    </location>
</feature>
<keyword evidence="5" id="KW-1185">Reference proteome</keyword>
<gene>
    <name evidence="4" type="ordered locus">Srot_2919</name>
</gene>
<dbReference type="PROSITE" id="PS50125">
    <property type="entry name" value="GUANYLATE_CYCLASE_2"/>
    <property type="match status" value="1"/>
</dbReference>
<dbReference type="STRING" id="640132.Srot_2919"/>
<proteinExistence type="inferred from homology"/>
<dbReference type="InterPro" id="IPR001054">
    <property type="entry name" value="A/G_cyclase"/>
</dbReference>
<dbReference type="OrthoDB" id="310836at2"/>
<dbReference type="GO" id="GO:0006171">
    <property type="term" value="P:cAMP biosynthetic process"/>
    <property type="evidence" value="ECO:0007669"/>
    <property type="project" value="TreeGrafter"/>
</dbReference>
<accession>D6ZDU1</accession>
<evidence type="ECO:0000256" key="2">
    <source>
        <dbReference type="SAM" id="MobiDB-lite"/>
    </source>
</evidence>
<dbReference type="Proteomes" id="UP000002247">
    <property type="component" value="Chromosome"/>
</dbReference>
<dbReference type="HOGENOM" id="CLU_043761_2_0_11"/>
<feature type="domain" description="Guanylate cyclase" evidence="3">
    <location>
        <begin position="207"/>
        <end position="316"/>
    </location>
</feature>
<keyword evidence="4" id="KW-0456">Lyase</keyword>
<dbReference type="InterPro" id="IPR050697">
    <property type="entry name" value="Adenylyl/Guanylyl_Cyclase_3/4"/>
</dbReference>
<dbReference type="Pfam" id="PF00211">
    <property type="entry name" value="Guanylate_cyc"/>
    <property type="match status" value="1"/>
</dbReference>
<evidence type="ECO:0000313" key="4">
    <source>
        <dbReference type="EMBL" id="ADG99348.1"/>
    </source>
</evidence>
<dbReference type="GO" id="GO:0035556">
    <property type="term" value="P:intracellular signal transduction"/>
    <property type="evidence" value="ECO:0007669"/>
    <property type="project" value="InterPro"/>
</dbReference>
<dbReference type="SMART" id="SM00044">
    <property type="entry name" value="CYCc"/>
    <property type="match status" value="1"/>
</dbReference>
<organism evidence="4 5">
    <name type="scientific">Segniliparus rotundus (strain ATCC BAA-972 / CDC 1076 / CIP 108378 / DSM 44985 / JCM 13578)</name>
    <dbReference type="NCBI Taxonomy" id="640132"/>
    <lineage>
        <taxon>Bacteria</taxon>
        <taxon>Bacillati</taxon>
        <taxon>Actinomycetota</taxon>
        <taxon>Actinomycetes</taxon>
        <taxon>Mycobacteriales</taxon>
        <taxon>Segniliparaceae</taxon>
        <taxon>Segniliparus</taxon>
    </lineage>
</organism>
<dbReference type="EMBL" id="CP001958">
    <property type="protein sequence ID" value="ADG99348.1"/>
    <property type="molecule type" value="Genomic_DNA"/>
</dbReference>
<dbReference type="CDD" id="cd07302">
    <property type="entry name" value="CHD"/>
    <property type="match status" value="1"/>
</dbReference>
<dbReference type="Pfam" id="PF16701">
    <property type="entry name" value="Ad_Cy_reg"/>
    <property type="match status" value="1"/>
</dbReference>
<dbReference type="PANTHER" id="PTHR43081">
    <property type="entry name" value="ADENYLATE CYCLASE, TERMINAL-DIFFERENTIATION SPECIFIC-RELATED"/>
    <property type="match status" value="1"/>
</dbReference>
<dbReference type="eggNOG" id="COG2114">
    <property type="taxonomic scope" value="Bacteria"/>
</dbReference>
<name>D6ZDU1_SEGRD</name>
<comment type="similarity">
    <text evidence="1">Belongs to the adenylyl cyclase class-3 family.</text>
</comment>
<dbReference type="PANTHER" id="PTHR43081:SF19">
    <property type="entry name" value="PH-SENSITIVE ADENYLATE CYCLASE RV1264"/>
    <property type="match status" value="1"/>
</dbReference>
<dbReference type="InterPro" id="IPR029787">
    <property type="entry name" value="Nucleotide_cyclase"/>
</dbReference>
<evidence type="ECO:0000259" key="3">
    <source>
        <dbReference type="PROSITE" id="PS50125"/>
    </source>
</evidence>
<dbReference type="Gene3D" id="3.30.70.1230">
    <property type="entry name" value="Nucleotide cyclase"/>
    <property type="match status" value="1"/>
</dbReference>
<feature type="compositionally biased region" description="Acidic residues" evidence="2">
    <location>
        <begin position="22"/>
        <end position="32"/>
    </location>
</feature>
<dbReference type="GO" id="GO:0004016">
    <property type="term" value="F:adenylate cyclase activity"/>
    <property type="evidence" value="ECO:0007669"/>
    <property type="project" value="UniProtKB-EC"/>
</dbReference>
<dbReference type="AlphaFoldDB" id="D6ZDU1"/>
<feature type="region of interest" description="Disordered" evidence="2">
    <location>
        <begin position="1"/>
        <end position="38"/>
    </location>
</feature>
<dbReference type="RefSeq" id="WP_013139797.1">
    <property type="nucleotide sequence ID" value="NC_014168.1"/>
</dbReference>
<dbReference type="SUPFAM" id="SSF55073">
    <property type="entry name" value="Nucleotide cyclase"/>
    <property type="match status" value="1"/>
</dbReference>